<dbReference type="Proteomes" id="UP001165060">
    <property type="component" value="Unassembled WGS sequence"/>
</dbReference>
<evidence type="ECO:0000313" key="2">
    <source>
        <dbReference type="EMBL" id="GMI28916.1"/>
    </source>
</evidence>
<name>A0ABQ6MLV5_9STRA</name>
<accession>A0ABQ6MLV5</accession>
<feature type="compositionally biased region" description="Basic and acidic residues" evidence="1">
    <location>
        <begin position="262"/>
        <end position="288"/>
    </location>
</feature>
<reference evidence="2 3" key="1">
    <citation type="journal article" date="2023" name="Commun. Biol.">
        <title>Genome analysis of Parmales, the sister group of diatoms, reveals the evolutionary specialization of diatoms from phago-mixotrophs to photoautotrophs.</title>
        <authorList>
            <person name="Ban H."/>
            <person name="Sato S."/>
            <person name="Yoshikawa S."/>
            <person name="Yamada K."/>
            <person name="Nakamura Y."/>
            <person name="Ichinomiya M."/>
            <person name="Sato N."/>
            <person name="Blanc-Mathieu R."/>
            <person name="Endo H."/>
            <person name="Kuwata A."/>
            <person name="Ogata H."/>
        </authorList>
    </citation>
    <scope>NUCLEOTIDE SEQUENCE [LARGE SCALE GENOMIC DNA]</scope>
</reference>
<proteinExistence type="predicted"/>
<evidence type="ECO:0000313" key="3">
    <source>
        <dbReference type="Proteomes" id="UP001165060"/>
    </source>
</evidence>
<dbReference type="EMBL" id="BRYB01004308">
    <property type="protein sequence ID" value="GMI28916.1"/>
    <property type="molecule type" value="Genomic_DNA"/>
</dbReference>
<protein>
    <submittedName>
        <fullName evidence="2">Uncharacterized protein</fullName>
    </submittedName>
</protein>
<keyword evidence="3" id="KW-1185">Reference proteome</keyword>
<comment type="caution">
    <text evidence="2">The sequence shown here is derived from an EMBL/GenBank/DDBJ whole genome shotgun (WGS) entry which is preliminary data.</text>
</comment>
<feature type="region of interest" description="Disordered" evidence="1">
    <location>
        <begin position="262"/>
        <end position="328"/>
    </location>
</feature>
<organism evidence="2 3">
    <name type="scientific">Tetraparma gracilis</name>
    <dbReference type="NCBI Taxonomy" id="2962635"/>
    <lineage>
        <taxon>Eukaryota</taxon>
        <taxon>Sar</taxon>
        <taxon>Stramenopiles</taxon>
        <taxon>Ochrophyta</taxon>
        <taxon>Bolidophyceae</taxon>
        <taxon>Parmales</taxon>
        <taxon>Triparmaceae</taxon>
        <taxon>Tetraparma</taxon>
    </lineage>
</organism>
<gene>
    <name evidence="2" type="ORF">TeGR_g12988</name>
</gene>
<sequence>MNNNFLAYAELYYGADPCLVYFKSTLNDALENKDLNSDHGFVVEFDAPEHYLNYHTLLLFKQHLADRAADYPMRFIVNSRALHWEEVEPVHDILSERHGVLSVYMLWRTGLFNKYEVVAVHVHQDFPCRALMRDFLDGRVFGGHYDSFRDALLGLGDDNEPADINETGTAELRALGFQLGYNTHESVDRNGDPLPHNVATVRPIMEYKRSLDGPNAFFNTQLLPHPLSLWDADPAAVLAYLKRQSFLYRERDRAAREAAEGAERAARRAERDAAEGRARRAKEALLRELDEEDWEGGGGRGGEGGEGGGGQEQRRKQEQEQEPGALIM</sequence>
<feature type="compositionally biased region" description="Gly residues" evidence="1">
    <location>
        <begin position="296"/>
        <end position="311"/>
    </location>
</feature>
<evidence type="ECO:0000256" key="1">
    <source>
        <dbReference type="SAM" id="MobiDB-lite"/>
    </source>
</evidence>